<dbReference type="Proteomes" id="UP001169027">
    <property type="component" value="Unassembled WGS sequence"/>
</dbReference>
<dbReference type="EMBL" id="JAUKVY010000003">
    <property type="protein sequence ID" value="MDO1531957.1"/>
    <property type="molecule type" value="Genomic_DNA"/>
</dbReference>
<protein>
    <submittedName>
        <fullName evidence="2">Uncharacterized protein</fullName>
    </submittedName>
</protein>
<evidence type="ECO:0000256" key="1">
    <source>
        <dbReference type="SAM" id="MobiDB-lite"/>
    </source>
</evidence>
<organism evidence="2 3">
    <name type="scientific">Variovorax ginsengisoli</name>
    <dbReference type="NCBI Taxonomy" id="363844"/>
    <lineage>
        <taxon>Bacteria</taxon>
        <taxon>Pseudomonadati</taxon>
        <taxon>Pseudomonadota</taxon>
        <taxon>Betaproteobacteria</taxon>
        <taxon>Burkholderiales</taxon>
        <taxon>Comamonadaceae</taxon>
        <taxon>Variovorax</taxon>
    </lineage>
</organism>
<reference evidence="2" key="1">
    <citation type="submission" date="2023-06" db="EMBL/GenBank/DDBJ databases">
        <authorList>
            <person name="Jiang Y."/>
            <person name="Liu Q."/>
        </authorList>
    </citation>
    <scope>NUCLEOTIDE SEQUENCE</scope>
    <source>
        <strain evidence="2">CGMCC 1.12090</strain>
    </source>
</reference>
<dbReference type="RefSeq" id="WP_301805677.1">
    <property type="nucleotide sequence ID" value="NZ_JAUJZH010000003.1"/>
</dbReference>
<comment type="caution">
    <text evidence="2">The sequence shown here is derived from an EMBL/GenBank/DDBJ whole genome shotgun (WGS) entry which is preliminary data.</text>
</comment>
<sequence length="76" mass="8247">MALKLVQPSEPPLAEKVRQRVKRTPKPAAMLECRCGSREFIETKSGVLLKDGKPTGGTKTLICAICLLKGERVVVA</sequence>
<keyword evidence="3" id="KW-1185">Reference proteome</keyword>
<gene>
    <name evidence="2" type="ORF">Q2T77_06635</name>
</gene>
<proteinExistence type="predicted"/>
<accession>A0ABT8RZ54</accession>
<evidence type="ECO:0000313" key="3">
    <source>
        <dbReference type="Proteomes" id="UP001169027"/>
    </source>
</evidence>
<name>A0ABT8RZ54_9BURK</name>
<feature type="region of interest" description="Disordered" evidence="1">
    <location>
        <begin position="1"/>
        <end position="21"/>
    </location>
</feature>
<evidence type="ECO:0000313" key="2">
    <source>
        <dbReference type="EMBL" id="MDO1531957.1"/>
    </source>
</evidence>